<evidence type="ECO:0000256" key="1">
    <source>
        <dbReference type="ARBA" id="ARBA00002502"/>
    </source>
</evidence>
<keyword evidence="10" id="KW-0472">Membrane</keyword>
<dbReference type="PANTHER" id="PTHR34787">
    <property type="entry name" value="PHOTOSYSTEM I REACTION CENTER SUBUNIT VI-2, CHLOROPLASTIC"/>
    <property type="match status" value="1"/>
</dbReference>
<dbReference type="Pfam" id="PF03244">
    <property type="entry name" value="PSI_PsaH"/>
    <property type="match status" value="1"/>
</dbReference>
<keyword evidence="5" id="KW-0602">Photosynthesis</keyword>
<keyword evidence="6" id="KW-0934">Plastid</keyword>
<keyword evidence="9" id="KW-0793">Thylakoid</keyword>
<organism evidence="11 12">
    <name type="scientific">Sphagnum troendelagicum</name>
    <dbReference type="NCBI Taxonomy" id="128251"/>
    <lineage>
        <taxon>Eukaryota</taxon>
        <taxon>Viridiplantae</taxon>
        <taxon>Streptophyta</taxon>
        <taxon>Embryophyta</taxon>
        <taxon>Bryophyta</taxon>
        <taxon>Sphagnophytina</taxon>
        <taxon>Sphagnopsida</taxon>
        <taxon>Sphagnales</taxon>
        <taxon>Sphagnaceae</taxon>
        <taxon>Sphagnum</taxon>
    </lineage>
</organism>
<comment type="similarity">
    <text evidence="3">Belongs to the psaH family.</text>
</comment>
<dbReference type="InterPro" id="IPR004928">
    <property type="entry name" value="PSI_PsaH"/>
</dbReference>
<sequence>MACSSLGASTTLVAGVCSSSSINGQKLAITSARPVSVRAPSRVGAVTAKYGEKSVYFDLGDISNTTGKWDLYGNDEPNRYNGLQSKFFETFGGVFSKRGLLLKFLVLGWATSIGYFGSTAAGDLLPIKKGPQEPPVIGPRDRI</sequence>
<evidence type="ECO:0000256" key="8">
    <source>
        <dbReference type="ARBA" id="ARBA00022836"/>
    </source>
</evidence>
<dbReference type="Proteomes" id="UP001497512">
    <property type="component" value="Chromosome 2"/>
</dbReference>
<evidence type="ECO:0000256" key="3">
    <source>
        <dbReference type="ARBA" id="ARBA00010155"/>
    </source>
</evidence>
<name>A0ABP0UAI8_9BRYO</name>
<evidence type="ECO:0000256" key="2">
    <source>
        <dbReference type="ARBA" id="ARBA00004581"/>
    </source>
</evidence>
<evidence type="ECO:0000313" key="12">
    <source>
        <dbReference type="Proteomes" id="UP001497512"/>
    </source>
</evidence>
<accession>A0ABP0UAI8</accession>
<protein>
    <submittedName>
        <fullName evidence="11">Uncharacterized protein</fullName>
    </submittedName>
</protein>
<evidence type="ECO:0000256" key="5">
    <source>
        <dbReference type="ARBA" id="ARBA00022531"/>
    </source>
</evidence>
<keyword evidence="8" id="KW-0603">Photosystem I</keyword>
<gene>
    <name evidence="11" type="ORF">CSSPTR1EN2_LOCUS13353</name>
</gene>
<evidence type="ECO:0000256" key="10">
    <source>
        <dbReference type="ARBA" id="ARBA00023136"/>
    </source>
</evidence>
<evidence type="ECO:0000313" key="11">
    <source>
        <dbReference type="EMBL" id="CAK9216204.1"/>
    </source>
</evidence>
<evidence type="ECO:0000256" key="7">
    <source>
        <dbReference type="ARBA" id="ARBA00022692"/>
    </source>
</evidence>
<evidence type="ECO:0000256" key="4">
    <source>
        <dbReference type="ARBA" id="ARBA00022528"/>
    </source>
</evidence>
<dbReference type="EMBL" id="OZ019894">
    <property type="protein sequence ID" value="CAK9216204.1"/>
    <property type="molecule type" value="Genomic_DNA"/>
</dbReference>
<proteinExistence type="inferred from homology"/>
<keyword evidence="7" id="KW-0812">Transmembrane</keyword>
<reference evidence="11" key="1">
    <citation type="submission" date="2024-02" db="EMBL/GenBank/DDBJ databases">
        <authorList>
            <consortium name="ELIXIR-Norway"/>
            <consortium name="Elixir Norway"/>
        </authorList>
    </citation>
    <scope>NUCLEOTIDE SEQUENCE</scope>
</reference>
<evidence type="ECO:0000256" key="9">
    <source>
        <dbReference type="ARBA" id="ARBA00023078"/>
    </source>
</evidence>
<comment type="function">
    <text evidence="1">Possible role could be the docking of the LHC I antenna complex to the core complex.</text>
</comment>
<dbReference type="PANTHER" id="PTHR34787:SF1">
    <property type="entry name" value="PHOTOSYSTEM I REACTION CENTER SUBUNIT VI-2, CHLOROPLASTIC"/>
    <property type="match status" value="1"/>
</dbReference>
<keyword evidence="4" id="KW-0150">Chloroplast</keyword>
<keyword evidence="12" id="KW-1185">Reference proteome</keyword>
<comment type="subcellular location">
    <subcellularLocation>
        <location evidence="2">Plastid</location>
        <location evidence="2">Chloroplast thylakoid membrane</location>
        <topology evidence="2">Single-pass membrane protein</topology>
    </subcellularLocation>
</comment>
<evidence type="ECO:0000256" key="6">
    <source>
        <dbReference type="ARBA" id="ARBA00022640"/>
    </source>
</evidence>